<dbReference type="PRINTS" id="PR00080">
    <property type="entry name" value="SDRFAMILY"/>
</dbReference>
<organism evidence="4 5">
    <name type="scientific">Streptomyces longisporoflavus</name>
    <dbReference type="NCBI Taxonomy" id="28044"/>
    <lineage>
        <taxon>Bacteria</taxon>
        <taxon>Bacillati</taxon>
        <taxon>Actinomycetota</taxon>
        <taxon>Actinomycetes</taxon>
        <taxon>Kitasatosporales</taxon>
        <taxon>Streptomycetaceae</taxon>
        <taxon>Streptomyces</taxon>
    </lineage>
</organism>
<dbReference type="CDD" id="cd05327">
    <property type="entry name" value="retinol-DH_like_SDR_c_like"/>
    <property type="match status" value="1"/>
</dbReference>
<dbReference type="PANTHER" id="PTHR24320:SF148">
    <property type="entry name" value="NAD(P)-BINDING ROSSMANN-FOLD SUPERFAMILY PROTEIN"/>
    <property type="match status" value="1"/>
</dbReference>
<comment type="similarity">
    <text evidence="1 3">Belongs to the short-chain dehydrogenases/reductases (SDR) family.</text>
</comment>
<gene>
    <name evidence="4" type="ORF">ACH4F9_37450</name>
</gene>
<protein>
    <submittedName>
        <fullName evidence="4">Oxidoreductase</fullName>
    </submittedName>
</protein>
<dbReference type="Gene3D" id="3.40.50.720">
    <property type="entry name" value="NAD(P)-binding Rossmann-like Domain"/>
    <property type="match status" value="1"/>
</dbReference>
<dbReference type="Pfam" id="PF00106">
    <property type="entry name" value="adh_short"/>
    <property type="match status" value="1"/>
</dbReference>
<dbReference type="PANTHER" id="PTHR24320">
    <property type="entry name" value="RETINOL DEHYDROGENASE"/>
    <property type="match status" value="1"/>
</dbReference>
<evidence type="ECO:0000256" key="3">
    <source>
        <dbReference type="RuleBase" id="RU000363"/>
    </source>
</evidence>
<dbReference type="NCBIfam" id="NF004846">
    <property type="entry name" value="PRK06197.1"/>
    <property type="match status" value="1"/>
</dbReference>
<accession>A0ABW7R085</accession>
<dbReference type="RefSeq" id="WP_397717265.1">
    <property type="nucleotide sequence ID" value="NZ_JBIRGN010000008.1"/>
</dbReference>
<proteinExistence type="inferred from homology"/>
<evidence type="ECO:0000313" key="4">
    <source>
        <dbReference type="EMBL" id="MFH8550691.1"/>
    </source>
</evidence>
<name>A0ABW7R085_9ACTN</name>
<evidence type="ECO:0000313" key="5">
    <source>
        <dbReference type="Proteomes" id="UP001610818"/>
    </source>
</evidence>
<dbReference type="InterPro" id="IPR036291">
    <property type="entry name" value="NAD(P)-bd_dom_sf"/>
</dbReference>
<evidence type="ECO:0000256" key="1">
    <source>
        <dbReference type="ARBA" id="ARBA00006484"/>
    </source>
</evidence>
<comment type="caution">
    <text evidence="4">The sequence shown here is derived from an EMBL/GenBank/DDBJ whole genome shotgun (WGS) entry which is preliminary data.</text>
</comment>
<keyword evidence="2" id="KW-0560">Oxidoreductase</keyword>
<dbReference type="PRINTS" id="PR00081">
    <property type="entry name" value="GDHRDH"/>
</dbReference>
<dbReference type="EMBL" id="JBIRGQ010000008">
    <property type="protein sequence ID" value="MFH8550691.1"/>
    <property type="molecule type" value="Genomic_DNA"/>
</dbReference>
<dbReference type="Proteomes" id="UP001610818">
    <property type="component" value="Unassembled WGS sequence"/>
</dbReference>
<keyword evidence="5" id="KW-1185">Reference proteome</keyword>
<evidence type="ECO:0000256" key="2">
    <source>
        <dbReference type="ARBA" id="ARBA00023002"/>
    </source>
</evidence>
<sequence length="304" mass="32252">MSRFSPADLPDLPDLTGRTAVVTGANSGIGLVTARVLAERGAQVVLAVRNLEKGEAAAATMTGPVQVRTLDLADLSSVRAFAHDLPGPVDLLVNNAGLSLGPLSRTADGFELQFGTNHLGHFALTNLLLPRIRERVVTVASLGHRIGSLDLSDLQWERRSYRPNAAYTQSKLANLLFTAELQRRLTRAGSHVISTAAHPGISSTNLMRAEKKPSLGFRVEKFLIGLVAHSAEAGALPTLYAATADLPGDSYVGPGRLWGMRGAPTLVGRAARARDGSAARRLWEVSEELTGTRFPLDASPTPAS</sequence>
<reference evidence="4 5" key="1">
    <citation type="submission" date="2024-10" db="EMBL/GenBank/DDBJ databases">
        <title>The Natural Products Discovery Center: Release of the First 8490 Sequenced Strains for Exploring Actinobacteria Biosynthetic Diversity.</title>
        <authorList>
            <person name="Kalkreuter E."/>
            <person name="Kautsar S.A."/>
            <person name="Yang D."/>
            <person name="Bader C.D."/>
            <person name="Teijaro C.N."/>
            <person name="Fluegel L."/>
            <person name="Davis C.M."/>
            <person name="Simpson J.R."/>
            <person name="Lauterbach L."/>
            <person name="Steele A.D."/>
            <person name="Gui C."/>
            <person name="Meng S."/>
            <person name="Li G."/>
            <person name="Viehrig K."/>
            <person name="Ye F."/>
            <person name="Su P."/>
            <person name="Kiefer A.F."/>
            <person name="Nichols A."/>
            <person name="Cepeda A.J."/>
            <person name="Yan W."/>
            <person name="Fan B."/>
            <person name="Jiang Y."/>
            <person name="Adhikari A."/>
            <person name="Zheng C.-J."/>
            <person name="Schuster L."/>
            <person name="Cowan T.M."/>
            <person name="Smanski M.J."/>
            <person name="Chevrette M.G."/>
            <person name="De Carvalho L.P.S."/>
            <person name="Shen B."/>
        </authorList>
    </citation>
    <scope>NUCLEOTIDE SEQUENCE [LARGE SCALE GENOMIC DNA]</scope>
    <source>
        <strain evidence="4 5">NPDC017990</strain>
    </source>
</reference>
<dbReference type="SUPFAM" id="SSF51735">
    <property type="entry name" value="NAD(P)-binding Rossmann-fold domains"/>
    <property type="match status" value="1"/>
</dbReference>
<dbReference type="InterPro" id="IPR002347">
    <property type="entry name" value="SDR_fam"/>
</dbReference>